<sequence length="213" mass="24469">MSFPRRTKRGPEATRCSLSELFNPEISILTESEVLGVQWVREQETGGWNEPYAVCTMLEWTFMGPTSPRRDSTVDDHSPQLHEIRDDIETSYDMEIIDSTKRTKFQTLHIRLQRDPELLAEYSSAVYENKYAGLAPTADNIPYRWQLPHHPVSHPTNPHKTRTAFKCAARYASHSPNEQLLSGPNPKNSLVGVLFRFRLEKAAIMADIETKFH</sequence>
<dbReference type="EMBL" id="QNGE01004308">
    <property type="protein sequence ID" value="KAA3673017.1"/>
    <property type="molecule type" value="Genomic_DNA"/>
</dbReference>
<evidence type="ECO:0000313" key="2">
    <source>
        <dbReference type="EMBL" id="KAA3673018.1"/>
    </source>
</evidence>
<dbReference type="AlphaFoldDB" id="A0A5J4NBV5"/>
<protein>
    <submittedName>
        <fullName evidence="1">Uncharacterized protein</fullName>
    </submittedName>
</protein>
<reference evidence="1 3" key="1">
    <citation type="journal article" date="2019" name="Gigascience">
        <title>Whole-genome sequence of the oriental lung fluke Paragonimus westermani.</title>
        <authorList>
            <person name="Oey H."/>
            <person name="Zakrzewski M."/>
            <person name="Narain K."/>
            <person name="Devi K.R."/>
            <person name="Agatsuma T."/>
            <person name="Nawaratna S."/>
            <person name="Gobert G.N."/>
            <person name="Jones M.K."/>
            <person name="Ragan M.A."/>
            <person name="McManus D.P."/>
            <person name="Krause L."/>
        </authorList>
    </citation>
    <scope>NUCLEOTIDE SEQUENCE [LARGE SCALE GENOMIC DNA]</scope>
    <source>
        <strain evidence="1 3">IND2009</strain>
    </source>
</reference>
<name>A0A5J4NBV5_9TREM</name>
<dbReference type="PANTHER" id="PTHR47331:SF1">
    <property type="entry name" value="GAG-LIKE PROTEIN"/>
    <property type="match status" value="1"/>
</dbReference>
<evidence type="ECO:0000313" key="1">
    <source>
        <dbReference type="EMBL" id="KAA3673017.1"/>
    </source>
</evidence>
<dbReference type="PANTHER" id="PTHR47331">
    <property type="entry name" value="PHD-TYPE DOMAIN-CONTAINING PROTEIN"/>
    <property type="match status" value="1"/>
</dbReference>
<evidence type="ECO:0000313" key="3">
    <source>
        <dbReference type="Proteomes" id="UP000324629"/>
    </source>
</evidence>
<keyword evidence="3" id="KW-1185">Reference proteome</keyword>
<gene>
    <name evidence="1" type="ORF">DEA37_0014381</name>
    <name evidence="2" type="ORF">DEA37_0014383</name>
</gene>
<accession>A0A5J4NBV5</accession>
<dbReference type="EMBL" id="QNGE01004308">
    <property type="protein sequence ID" value="KAA3673018.1"/>
    <property type="molecule type" value="Genomic_DNA"/>
</dbReference>
<proteinExistence type="predicted"/>
<comment type="caution">
    <text evidence="1">The sequence shown here is derived from an EMBL/GenBank/DDBJ whole genome shotgun (WGS) entry which is preliminary data.</text>
</comment>
<organism evidence="1 3">
    <name type="scientific">Paragonimus westermani</name>
    <dbReference type="NCBI Taxonomy" id="34504"/>
    <lineage>
        <taxon>Eukaryota</taxon>
        <taxon>Metazoa</taxon>
        <taxon>Spiralia</taxon>
        <taxon>Lophotrochozoa</taxon>
        <taxon>Platyhelminthes</taxon>
        <taxon>Trematoda</taxon>
        <taxon>Digenea</taxon>
        <taxon>Plagiorchiida</taxon>
        <taxon>Troglotremata</taxon>
        <taxon>Troglotrematidae</taxon>
        <taxon>Paragonimus</taxon>
    </lineage>
</organism>
<dbReference type="Proteomes" id="UP000324629">
    <property type="component" value="Unassembled WGS sequence"/>
</dbReference>